<dbReference type="GO" id="GO:0016279">
    <property type="term" value="F:protein-lysine N-methyltransferase activity"/>
    <property type="evidence" value="ECO:0007669"/>
    <property type="project" value="TreeGrafter"/>
</dbReference>
<sequence length="385" mass="43696">MQIASDKLLAKVSALLDDEVEHDTKLAIVLLVEQKLGQESAWAPYVNWLPQLGEMDSAIFWSKSELDMIYKSSVYQETIEQKTQIDKDFLRIKPALEHLPHSLRSITFKDFVHSYALVKSRAWGSTKGASLIPFADFLNHDGISEAVLLNDEDKQVSEVIADRNYAPHEEVMIRYGKFSNATLLLDFGFTLPYNIHDQVRIQIDVPHHDVLREMKVDILQRHYLPTIEDDNGFKSSWDSFVIKIWFSCREVKSAGGKGKGLPQSLRAFARILSCTTHQDLSDLVMEAAQNDGRLARRPLRNSSREIKAHEVLSFHITQLIEEYNASIKLLGPANCPSTCKRVALRKKMAFDLLSGELRVLKSASAWLKNYCTTLLQQTAHGSVQE</sequence>
<dbReference type="PANTHER" id="PTHR13271">
    <property type="entry name" value="UNCHARACTERIZED PUTATIVE METHYLTRANSFERASE"/>
    <property type="match status" value="1"/>
</dbReference>
<accession>A0A067LCJ6</accession>
<keyword evidence="3" id="KW-0949">S-adenosyl-L-methionine</keyword>
<dbReference type="STRING" id="180498.A0A067LCJ6"/>
<keyword evidence="1" id="KW-0489">Methyltransferase</keyword>
<dbReference type="EMBL" id="KK914220">
    <property type="protein sequence ID" value="KDP46127.1"/>
    <property type="molecule type" value="Genomic_DNA"/>
</dbReference>
<dbReference type="InterPro" id="IPR046341">
    <property type="entry name" value="SET_dom_sf"/>
</dbReference>
<dbReference type="InterPro" id="IPR050600">
    <property type="entry name" value="SETD3_SETD6_MTase"/>
</dbReference>
<dbReference type="Gene3D" id="3.90.1420.10">
    <property type="entry name" value="Rubisco LSMT, substrate-binding domain"/>
    <property type="match status" value="1"/>
</dbReference>
<dbReference type="InterPro" id="IPR036464">
    <property type="entry name" value="Rubisco_LSMT_subst-bd_sf"/>
</dbReference>
<keyword evidence="6" id="KW-1185">Reference proteome</keyword>
<keyword evidence="2" id="KW-0808">Transferase</keyword>
<dbReference type="PANTHER" id="PTHR13271:SF134">
    <property type="entry name" value="OS01G0976450 PROTEIN"/>
    <property type="match status" value="1"/>
</dbReference>
<evidence type="ECO:0000256" key="2">
    <source>
        <dbReference type="ARBA" id="ARBA00022679"/>
    </source>
</evidence>
<dbReference type="InterPro" id="IPR015353">
    <property type="entry name" value="Rubisco_LSMT_subst-bd"/>
</dbReference>
<name>A0A067LCJ6_JATCU</name>
<evidence type="ECO:0000256" key="1">
    <source>
        <dbReference type="ARBA" id="ARBA00022603"/>
    </source>
</evidence>
<dbReference type="Proteomes" id="UP000027138">
    <property type="component" value="Unassembled WGS sequence"/>
</dbReference>
<feature type="domain" description="Rubisco LSMT substrate-binding" evidence="4">
    <location>
        <begin position="208"/>
        <end position="360"/>
    </location>
</feature>
<reference evidence="5 6" key="1">
    <citation type="journal article" date="2014" name="PLoS ONE">
        <title>Global Analysis of Gene Expression Profiles in Physic Nut (Jatropha curcas L.) Seedlings Exposed to Salt Stress.</title>
        <authorList>
            <person name="Zhang L."/>
            <person name="Zhang C."/>
            <person name="Wu P."/>
            <person name="Chen Y."/>
            <person name="Li M."/>
            <person name="Jiang H."/>
            <person name="Wu G."/>
        </authorList>
    </citation>
    <scope>NUCLEOTIDE SEQUENCE [LARGE SCALE GENOMIC DNA]</scope>
    <source>
        <strain evidence="6">cv. GZQX0401</strain>
        <tissue evidence="5">Young leaves</tissue>
    </source>
</reference>
<evidence type="ECO:0000313" key="6">
    <source>
        <dbReference type="Proteomes" id="UP000027138"/>
    </source>
</evidence>
<gene>
    <name evidence="5" type="ORF">JCGZ_06638</name>
</gene>
<proteinExistence type="predicted"/>
<dbReference type="OrthoDB" id="441812at2759"/>
<evidence type="ECO:0000259" key="4">
    <source>
        <dbReference type="Pfam" id="PF09273"/>
    </source>
</evidence>
<protein>
    <recommendedName>
        <fullName evidence="4">Rubisco LSMT substrate-binding domain-containing protein</fullName>
    </recommendedName>
</protein>
<dbReference type="Gene3D" id="3.90.1410.10">
    <property type="entry name" value="set domain protein methyltransferase, domain 1"/>
    <property type="match status" value="1"/>
</dbReference>
<dbReference type="GO" id="GO:0032259">
    <property type="term" value="P:methylation"/>
    <property type="evidence" value="ECO:0007669"/>
    <property type="project" value="UniProtKB-KW"/>
</dbReference>
<evidence type="ECO:0000313" key="5">
    <source>
        <dbReference type="EMBL" id="KDP46127.1"/>
    </source>
</evidence>
<dbReference type="SUPFAM" id="SSF82199">
    <property type="entry name" value="SET domain"/>
    <property type="match status" value="1"/>
</dbReference>
<evidence type="ECO:0000256" key="3">
    <source>
        <dbReference type="ARBA" id="ARBA00022691"/>
    </source>
</evidence>
<dbReference type="Pfam" id="PF09273">
    <property type="entry name" value="Rubis-subs-bind"/>
    <property type="match status" value="1"/>
</dbReference>
<organism evidence="5 6">
    <name type="scientific">Jatropha curcas</name>
    <name type="common">Barbados nut</name>
    <dbReference type="NCBI Taxonomy" id="180498"/>
    <lineage>
        <taxon>Eukaryota</taxon>
        <taxon>Viridiplantae</taxon>
        <taxon>Streptophyta</taxon>
        <taxon>Embryophyta</taxon>
        <taxon>Tracheophyta</taxon>
        <taxon>Spermatophyta</taxon>
        <taxon>Magnoliopsida</taxon>
        <taxon>eudicotyledons</taxon>
        <taxon>Gunneridae</taxon>
        <taxon>Pentapetalae</taxon>
        <taxon>rosids</taxon>
        <taxon>fabids</taxon>
        <taxon>Malpighiales</taxon>
        <taxon>Euphorbiaceae</taxon>
        <taxon>Crotonoideae</taxon>
        <taxon>Jatropheae</taxon>
        <taxon>Jatropha</taxon>
    </lineage>
</organism>
<dbReference type="AlphaFoldDB" id="A0A067LCJ6"/>